<evidence type="ECO:0000259" key="3">
    <source>
        <dbReference type="Pfam" id="PF01551"/>
    </source>
</evidence>
<keyword evidence="5" id="KW-1185">Reference proteome</keyword>
<proteinExistence type="predicted"/>
<reference evidence="4 5" key="1">
    <citation type="submission" date="2019-06" db="EMBL/GenBank/DDBJ databases">
        <title>Sequencing the genomes of 1000 actinobacteria strains.</title>
        <authorList>
            <person name="Klenk H.-P."/>
        </authorList>
    </citation>
    <scope>NUCLEOTIDE SEQUENCE [LARGE SCALE GENOMIC DNA]</scope>
    <source>
        <strain evidence="4 5">DSM 18935</strain>
    </source>
</reference>
<dbReference type="InterPro" id="IPR016047">
    <property type="entry name" value="M23ase_b-sheet_dom"/>
</dbReference>
<dbReference type="EMBL" id="VIUW01000001">
    <property type="protein sequence ID" value="TWD16886.1"/>
    <property type="molecule type" value="Genomic_DNA"/>
</dbReference>
<feature type="region of interest" description="Disordered" evidence="1">
    <location>
        <begin position="253"/>
        <end position="296"/>
    </location>
</feature>
<gene>
    <name evidence="4" type="ORF">FB557_0432</name>
</gene>
<evidence type="ECO:0000256" key="2">
    <source>
        <dbReference type="SAM" id="Phobius"/>
    </source>
</evidence>
<comment type="caution">
    <text evidence="4">The sequence shown here is derived from an EMBL/GenBank/DDBJ whole genome shotgun (WGS) entry which is preliminary data.</text>
</comment>
<feature type="domain" description="M23ase beta-sheet core" evidence="3">
    <location>
        <begin position="173"/>
        <end position="233"/>
    </location>
</feature>
<protein>
    <submittedName>
        <fullName evidence="4">Peptidase M23-like protein</fullName>
    </submittedName>
</protein>
<dbReference type="GO" id="GO:0004222">
    <property type="term" value="F:metalloendopeptidase activity"/>
    <property type="evidence" value="ECO:0007669"/>
    <property type="project" value="TreeGrafter"/>
</dbReference>
<sequence>MDSARRAVARYQTWWLRLAFLTVVAGELGGSLGPAGSLLAVVFVAMFFVRAPRQDHRSPVHTQPPVLGRWVPINSPGSKVPSHGIRAYGQAFAIDILHPRSMPRPPAPGWGLSQRPPEAYSCFGEPVHAMAAGTVVRASDGLRDHRTRSTWPGLIYMLTIEAAAREVLGAGFVVGNHVVIDHGDGVYSAYAHLQQGSVTVSADDQVTAGEQIALVGNSGNTSEPHLHVQLMDHSRFTAAAGLPFRWENIRQRGKETDESWSHKPVSRQITPGLPADGQVFVSASRPPGVPTRTEPS</sequence>
<feature type="transmembrane region" description="Helical" evidence="2">
    <location>
        <begin position="20"/>
        <end position="49"/>
    </location>
</feature>
<dbReference type="AlphaFoldDB" id="A0A560WH52"/>
<dbReference type="InterPro" id="IPR011055">
    <property type="entry name" value="Dup_hybrid_motif"/>
</dbReference>
<dbReference type="Gene3D" id="2.70.70.10">
    <property type="entry name" value="Glucose Permease (Domain IIA)"/>
    <property type="match status" value="1"/>
</dbReference>
<dbReference type="InterPro" id="IPR050570">
    <property type="entry name" value="Cell_wall_metabolism_enzyme"/>
</dbReference>
<evidence type="ECO:0000313" key="5">
    <source>
        <dbReference type="Proteomes" id="UP000315628"/>
    </source>
</evidence>
<dbReference type="OrthoDB" id="9809488at2"/>
<dbReference type="Pfam" id="PF01551">
    <property type="entry name" value="Peptidase_M23"/>
    <property type="match status" value="1"/>
</dbReference>
<accession>A0A560WH52</accession>
<dbReference type="SUPFAM" id="SSF51261">
    <property type="entry name" value="Duplicated hybrid motif"/>
    <property type="match status" value="1"/>
</dbReference>
<evidence type="ECO:0000313" key="4">
    <source>
        <dbReference type="EMBL" id="TWD16886.1"/>
    </source>
</evidence>
<dbReference type="CDD" id="cd12797">
    <property type="entry name" value="M23_peptidase"/>
    <property type="match status" value="1"/>
</dbReference>
<dbReference type="RefSeq" id="WP_144855198.1">
    <property type="nucleotide sequence ID" value="NZ_BAAAYT010000002.1"/>
</dbReference>
<keyword evidence="2" id="KW-0472">Membrane</keyword>
<name>A0A560WH52_9MICO</name>
<dbReference type="Proteomes" id="UP000315628">
    <property type="component" value="Unassembled WGS sequence"/>
</dbReference>
<evidence type="ECO:0000256" key="1">
    <source>
        <dbReference type="SAM" id="MobiDB-lite"/>
    </source>
</evidence>
<dbReference type="PANTHER" id="PTHR21666:SF270">
    <property type="entry name" value="MUREIN HYDROLASE ACTIVATOR ENVC"/>
    <property type="match status" value="1"/>
</dbReference>
<keyword evidence="2" id="KW-0812">Transmembrane</keyword>
<organism evidence="4 5">
    <name type="scientific">Marihabitans asiaticum</name>
    <dbReference type="NCBI Taxonomy" id="415218"/>
    <lineage>
        <taxon>Bacteria</taxon>
        <taxon>Bacillati</taxon>
        <taxon>Actinomycetota</taxon>
        <taxon>Actinomycetes</taxon>
        <taxon>Micrococcales</taxon>
        <taxon>Intrasporangiaceae</taxon>
        <taxon>Marihabitans</taxon>
    </lineage>
</organism>
<dbReference type="PANTHER" id="PTHR21666">
    <property type="entry name" value="PEPTIDASE-RELATED"/>
    <property type="match status" value="1"/>
</dbReference>
<keyword evidence="2" id="KW-1133">Transmembrane helix</keyword>